<dbReference type="InterPro" id="IPR003439">
    <property type="entry name" value="ABC_transporter-like_ATP-bd"/>
</dbReference>
<dbReference type="GO" id="GO:0005524">
    <property type="term" value="F:ATP binding"/>
    <property type="evidence" value="ECO:0007669"/>
    <property type="project" value="UniProtKB-KW"/>
</dbReference>
<dbReference type="InterPro" id="IPR047641">
    <property type="entry name" value="ABC_transpr_MalK/UgpC-like"/>
</dbReference>
<dbReference type="Gene3D" id="3.40.50.300">
    <property type="entry name" value="P-loop containing nucleotide triphosphate hydrolases"/>
    <property type="match status" value="1"/>
</dbReference>
<comment type="caution">
    <text evidence="2">The sequence shown here is derived from an EMBL/GenBank/DDBJ whole genome shotgun (WGS) entry which is preliminary data.</text>
</comment>
<dbReference type="PANTHER" id="PTHR43875">
    <property type="entry name" value="MALTODEXTRIN IMPORT ATP-BINDING PROTEIN MSMX"/>
    <property type="match status" value="1"/>
</dbReference>
<keyword evidence="2" id="KW-0547">Nucleotide-binding</keyword>
<dbReference type="InterPro" id="IPR027417">
    <property type="entry name" value="P-loop_NTPase"/>
</dbReference>
<dbReference type="Pfam" id="PF00005">
    <property type="entry name" value="ABC_tran"/>
    <property type="match status" value="1"/>
</dbReference>
<gene>
    <name evidence="2" type="ORF">H9911_01650</name>
</gene>
<reference evidence="2" key="1">
    <citation type="journal article" date="2021" name="PeerJ">
        <title>Extensive microbial diversity within the chicken gut microbiome revealed by metagenomics and culture.</title>
        <authorList>
            <person name="Gilroy R."/>
            <person name="Ravi A."/>
            <person name="Getino M."/>
            <person name="Pursley I."/>
            <person name="Horton D.L."/>
            <person name="Alikhan N.F."/>
            <person name="Baker D."/>
            <person name="Gharbi K."/>
            <person name="Hall N."/>
            <person name="Watson M."/>
            <person name="Adriaenssens E.M."/>
            <person name="Foster-Nyarko E."/>
            <person name="Jarju S."/>
            <person name="Secka A."/>
            <person name="Antonio M."/>
            <person name="Oren A."/>
            <person name="Chaudhuri R.R."/>
            <person name="La Ragione R."/>
            <person name="Hildebrand F."/>
            <person name="Pallen M.J."/>
        </authorList>
    </citation>
    <scope>NUCLEOTIDE SEQUENCE</scope>
    <source>
        <strain evidence="2">ChiGjej3B3-11674</strain>
    </source>
</reference>
<reference evidence="2" key="2">
    <citation type="submission" date="2021-04" db="EMBL/GenBank/DDBJ databases">
        <authorList>
            <person name="Gilroy R."/>
        </authorList>
    </citation>
    <scope>NUCLEOTIDE SEQUENCE</scope>
    <source>
        <strain evidence="2">ChiGjej3B3-11674</strain>
    </source>
</reference>
<dbReference type="AlphaFoldDB" id="A0A9D2R388"/>
<dbReference type="SUPFAM" id="SSF52540">
    <property type="entry name" value="P-loop containing nucleoside triphosphate hydrolases"/>
    <property type="match status" value="1"/>
</dbReference>
<evidence type="ECO:0000259" key="1">
    <source>
        <dbReference type="Pfam" id="PF00005"/>
    </source>
</evidence>
<dbReference type="GO" id="GO:0055052">
    <property type="term" value="C:ATP-binding cassette (ABC) transporter complex, substrate-binding subunit-containing"/>
    <property type="evidence" value="ECO:0007669"/>
    <property type="project" value="TreeGrafter"/>
</dbReference>
<proteinExistence type="predicted"/>
<feature type="non-terminal residue" evidence="2">
    <location>
        <position position="115"/>
    </location>
</feature>
<keyword evidence="2" id="KW-0067">ATP-binding</keyword>
<dbReference type="EMBL" id="DWUV01000035">
    <property type="protein sequence ID" value="HJD33230.1"/>
    <property type="molecule type" value="Genomic_DNA"/>
</dbReference>
<feature type="domain" description="ABC transporter" evidence="1">
    <location>
        <begin position="20"/>
        <end position="106"/>
    </location>
</feature>
<organism evidence="2 3">
    <name type="scientific">Candidatus Mediterraneibacter tabaqchaliae</name>
    <dbReference type="NCBI Taxonomy" id="2838689"/>
    <lineage>
        <taxon>Bacteria</taxon>
        <taxon>Bacillati</taxon>
        <taxon>Bacillota</taxon>
        <taxon>Clostridia</taxon>
        <taxon>Lachnospirales</taxon>
        <taxon>Lachnospiraceae</taxon>
        <taxon>Mediterraneibacter</taxon>
    </lineage>
</organism>
<name>A0A9D2R388_9FIRM</name>
<sequence length="115" mass="12828">MASLSLEGIQKIYPNGFHAVKDFNLEIADKEFIIFVGPSGCGKSTTLRMVAGLEDISGGTLKIDGKVMNDVEPKDRDIAMVFQNYALYPHMTVYDNMAFGLKLRKVPKDEIDRKV</sequence>
<protein>
    <submittedName>
        <fullName evidence="2">ATP-binding cassette domain-containing protein</fullName>
    </submittedName>
</protein>
<dbReference type="GO" id="GO:0016887">
    <property type="term" value="F:ATP hydrolysis activity"/>
    <property type="evidence" value="ECO:0007669"/>
    <property type="project" value="InterPro"/>
</dbReference>
<evidence type="ECO:0000313" key="3">
    <source>
        <dbReference type="Proteomes" id="UP000823897"/>
    </source>
</evidence>
<dbReference type="PANTHER" id="PTHR43875:SF1">
    <property type="entry name" value="OSMOPROTECTIVE COMPOUNDS UPTAKE ATP-BINDING PROTEIN GGTA"/>
    <property type="match status" value="1"/>
</dbReference>
<dbReference type="Proteomes" id="UP000823897">
    <property type="component" value="Unassembled WGS sequence"/>
</dbReference>
<accession>A0A9D2R388</accession>
<evidence type="ECO:0000313" key="2">
    <source>
        <dbReference type="EMBL" id="HJD33230.1"/>
    </source>
</evidence>